<proteinExistence type="predicted"/>
<organism evidence="1">
    <name type="scientific">viral metagenome</name>
    <dbReference type="NCBI Taxonomy" id="1070528"/>
    <lineage>
        <taxon>unclassified sequences</taxon>
        <taxon>metagenomes</taxon>
        <taxon>organismal metagenomes</taxon>
    </lineage>
</organism>
<name>A0A6C0H1K4_9ZZZZ</name>
<evidence type="ECO:0000313" key="1">
    <source>
        <dbReference type="EMBL" id="QHT74260.1"/>
    </source>
</evidence>
<dbReference type="AlphaFoldDB" id="A0A6C0H1K4"/>
<dbReference type="EMBL" id="MN739845">
    <property type="protein sequence ID" value="QHT74260.1"/>
    <property type="molecule type" value="Genomic_DNA"/>
</dbReference>
<sequence length="87" mass="10459">MNIYYIVELVKSKSDNIELLGKFQSLNDAYIYIEKYSYEYKYHLIMEYLHLSYDQSKGSIISINNIKKPSKFIYIRSENNKKNKNLC</sequence>
<protein>
    <submittedName>
        <fullName evidence="1">Uncharacterized protein</fullName>
    </submittedName>
</protein>
<reference evidence="1" key="1">
    <citation type="journal article" date="2020" name="Nature">
        <title>Giant virus diversity and host interactions through global metagenomics.</title>
        <authorList>
            <person name="Schulz F."/>
            <person name="Roux S."/>
            <person name="Paez-Espino D."/>
            <person name="Jungbluth S."/>
            <person name="Walsh D.A."/>
            <person name="Denef V.J."/>
            <person name="McMahon K.D."/>
            <person name="Konstantinidis K.T."/>
            <person name="Eloe-Fadrosh E.A."/>
            <person name="Kyrpides N.C."/>
            <person name="Woyke T."/>
        </authorList>
    </citation>
    <scope>NUCLEOTIDE SEQUENCE</scope>
    <source>
        <strain evidence="1">GVMAG-M-3300023179-4</strain>
    </source>
</reference>
<accession>A0A6C0H1K4</accession>